<gene>
    <name evidence="4" type="ORF">FPD99_23275</name>
</gene>
<dbReference type="GO" id="GO:0003796">
    <property type="term" value="F:lysozyme activity"/>
    <property type="evidence" value="ECO:0007669"/>
    <property type="project" value="UniProtKB-EC"/>
</dbReference>
<evidence type="ECO:0000256" key="2">
    <source>
        <dbReference type="ARBA" id="ARBA00022638"/>
    </source>
</evidence>
<dbReference type="InterPro" id="IPR051018">
    <property type="entry name" value="Bacteriophage_GH24"/>
</dbReference>
<keyword evidence="2 3" id="KW-0081">Bacteriolytic enzyme</keyword>
<keyword evidence="3" id="KW-0378">Hydrolase</keyword>
<reference evidence="4" key="1">
    <citation type="submission" date="2019-07" db="EMBL/GenBank/DDBJ databases">
        <authorList>
            <person name="Ashton P.M."/>
            <person name="Dallman T."/>
            <person name="Nair S."/>
            <person name="De Pinna E."/>
            <person name="Peters T."/>
            <person name="Grant K."/>
        </authorList>
    </citation>
    <scope>NUCLEOTIDE SEQUENCE</scope>
    <source>
        <strain evidence="4">773673</strain>
    </source>
</reference>
<dbReference type="EMBL" id="AAIQMM010000032">
    <property type="protein sequence ID" value="ECH0896877.1"/>
    <property type="molecule type" value="Genomic_DNA"/>
</dbReference>
<keyword evidence="1 3" id="KW-0929">Antimicrobial</keyword>
<dbReference type="AlphaFoldDB" id="A0A5H5B986"/>
<dbReference type="Gene3D" id="1.10.530.40">
    <property type="match status" value="1"/>
</dbReference>
<dbReference type="GO" id="GO:0009253">
    <property type="term" value="P:peptidoglycan catabolic process"/>
    <property type="evidence" value="ECO:0007669"/>
    <property type="project" value="InterPro"/>
</dbReference>
<dbReference type="InterPro" id="IPR023346">
    <property type="entry name" value="Lysozyme-like_dom_sf"/>
</dbReference>
<dbReference type="SUPFAM" id="SSF53955">
    <property type="entry name" value="Lysozyme-like"/>
    <property type="match status" value="1"/>
</dbReference>
<dbReference type="GO" id="GO:0031640">
    <property type="term" value="P:killing of cells of another organism"/>
    <property type="evidence" value="ECO:0007669"/>
    <property type="project" value="UniProtKB-KW"/>
</dbReference>
<accession>A0A5H5B986</accession>
<dbReference type="InterPro" id="IPR002196">
    <property type="entry name" value="Glyco_hydro_24"/>
</dbReference>
<dbReference type="GO" id="GO:0016998">
    <property type="term" value="P:cell wall macromolecule catabolic process"/>
    <property type="evidence" value="ECO:0007669"/>
    <property type="project" value="InterPro"/>
</dbReference>
<evidence type="ECO:0000313" key="4">
    <source>
        <dbReference type="EMBL" id="ECH0896877.1"/>
    </source>
</evidence>
<dbReference type="CDD" id="cd16901">
    <property type="entry name" value="lyz_P1"/>
    <property type="match status" value="1"/>
</dbReference>
<comment type="catalytic activity">
    <reaction evidence="3">
        <text>Hydrolysis of (1-&gt;4)-beta-linkages between N-acetylmuramic acid and N-acetyl-D-glucosamine residues in a peptidoglycan and between N-acetyl-D-glucosamine residues in chitodextrins.</text>
        <dbReference type="EC" id="3.2.1.17"/>
    </reaction>
</comment>
<dbReference type="PANTHER" id="PTHR38107:SF4">
    <property type="entry name" value="LYSOZYME"/>
    <property type="match status" value="1"/>
</dbReference>
<dbReference type="GO" id="GO:0042742">
    <property type="term" value="P:defense response to bacterium"/>
    <property type="evidence" value="ECO:0007669"/>
    <property type="project" value="UniProtKB-KW"/>
</dbReference>
<protein>
    <recommendedName>
        <fullName evidence="3">Lysozyme</fullName>
        <ecNumber evidence="3">3.2.1.17</ecNumber>
    </recommendedName>
</protein>
<proteinExistence type="inferred from homology"/>
<evidence type="ECO:0000256" key="3">
    <source>
        <dbReference type="RuleBase" id="RU003788"/>
    </source>
</evidence>
<sequence length="178" mass="20286">MSLNTGSKISAVVCSVMVIIGLAAVRHPGQLRTSRRGQAFIAQAEACRRVPYRCFAGRATVGIGSTGDVVMTKRYTDDEIADRWFSDMYTAETCVNRYFNGRLMPQFPFEAMTSAALNVGCTDLRWNKKHHHVTQIYREAQTQHWTAMCHHLPDFRYSAGHPVLLKRRLREEAWCLHP</sequence>
<dbReference type="EC" id="3.2.1.17" evidence="3"/>
<comment type="caution">
    <text evidence="4">The sequence shown here is derived from an EMBL/GenBank/DDBJ whole genome shotgun (WGS) entry which is preliminary data.</text>
</comment>
<keyword evidence="3" id="KW-0326">Glycosidase</keyword>
<name>A0A5H5B986_SALET</name>
<dbReference type="InterPro" id="IPR023347">
    <property type="entry name" value="Lysozyme_dom_sf"/>
</dbReference>
<organism evidence="4">
    <name type="scientific">Salmonella enterica subsp. enterica serovar Glostrup</name>
    <dbReference type="NCBI Taxonomy" id="1151180"/>
    <lineage>
        <taxon>Bacteria</taxon>
        <taxon>Pseudomonadati</taxon>
        <taxon>Pseudomonadota</taxon>
        <taxon>Gammaproteobacteria</taxon>
        <taxon>Enterobacterales</taxon>
        <taxon>Enterobacteriaceae</taxon>
        <taxon>Salmonella</taxon>
    </lineage>
</organism>
<comment type="similarity">
    <text evidence="3">Belongs to the glycosyl hydrolase 24 family.</text>
</comment>
<dbReference type="Pfam" id="PF00959">
    <property type="entry name" value="Phage_lysozyme"/>
    <property type="match status" value="1"/>
</dbReference>
<evidence type="ECO:0000256" key="1">
    <source>
        <dbReference type="ARBA" id="ARBA00022529"/>
    </source>
</evidence>
<dbReference type="PANTHER" id="PTHR38107">
    <property type="match status" value="1"/>
</dbReference>